<evidence type="ECO:0000313" key="4">
    <source>
        <dbReference type="Proteomes" id="UP000235371"/>
    </source>
</evidence>
<keyword evidence="4" id="KW-1185">Reference proteome</keyword>
<accession>A0A2J6TLI8</accession>
<proteinExistence type="inferred from homology"/>
<dbReference type="GO" id="GO:0016491">
    <property type="term" value="F:oxidoreductase activity"/>
    <property type="evidence" value="ECO:0007669"/>
    <property type="project" value="InterPro"/>
</dbReference>
<gene>
    <name evidence="3" type="ORF">K444DRAFT_609475</name>
</gene>
<dbReference type="InterPro" id="IPR011008">
    <property type="entry name" value="Dimeric_a/b-barrel"/>
</dbReference>
<dbReference type="Pfam" id="PF07110">
    <property type="entry name" value="EthD"/>
    <property type="match status" value="1"/>
</dbReference>
<dbReference type="GeneID" id="36587659"/>
<evidence type="ECO:0000259" key="2">
    <source>
        <dbReference type="Pfam" id="PF07110"/>
    </source>
</evidence>
<dbReference type="InParanoid" id="A0A2J6TLI8"/>
<name>A0A2J6TLI8_9HELO</name>
<protein>
    <recommendedName>
        <fullName evidence="2">EthD domain-containing protein</fullName>
    </recommendedName>
</protein>
<sequence length="164" mass="18580">MSSPLKPVMRFALFAKRREDLTPEQFYEHWERVHAPLTPPWLVKHKVLGYSQIHTARSGDEPSKDGAWPLPFVCDGIAEFDVDDMAAFSNAFADPYYINVIKVDEANFLDTSAKLIRSGGVLRKIVDGGNAALGTEESFSKAVEEMKRFTEEWNAREKGETKRD</sequence>
<dbReference type="OrthoDB" id="3454835at2759"/>
<dbReference type="EMBL" id="KZ613777">
    <property type="protein sequence ID" value="PMD63879.1"/>
    <property type="molecule type" value="Genomic_DNA"/>
</dbReference>
<dbReference type="Proteomes" id="UP000235371">
    <property type="component" value="Unassembled WGS sequence"/>
</dbReference>
<dbReference type="InterPro" id="IPR009799">
    <property type="entry name" value="EthD_dom"/>
</dbReference>
<dbReference type="RefSeq" id="XP_024740783.1">
    <property type="nucleotide sequence ID" value="XM_024879582.1"/>
</dbReference>
<reference evidence="3 4" key="1">
    <citation type="submission" date="2016-04" db="EMBL/GenBank/DDBJ databases">
        <title>A degradative enzymes factory behind the ericoid mycorrhizal symbiosis.</title>
        <authorList>
            <consortium name="DOE Joint Genome Institute"/>
            <person name="Martino E."/>
            <person name="Morin E."/>
            <person name="Grelet G."/>
            <person name="Kuo A."/>
            <person name="Kohler A."/>
            <person name="Daghino S."/>
            <person name="Barry K."/>
            <person name="Choi C."/>
            <person name="Cichocki N."/>
            <person name="Clum A."/>
            <person name="Copeland A."/>
            <person name="Hainaut M."/>
            <person name="Haridas S."/>
            <person name="Labutti K."/>
            <person name="Lindquist E."/>
            <person name="Lipzen A."/>
            <person name="Khouja H.-R."/>
            <person name="Murat C."/>
            <person name="Ohm R."/>
            <person name="Olson A."/>
            <person name="Spatafora J."/>
            <person name="Veneault-Fourrey C."/>
            <person name="Henrissat B."/>
            <person name="Grigoriev I."/>
            <person name="Martin F."/>
            <person name="Perotto S."/>
        </authorList>
    </citation>
    <scope>NUCLEOTIDE SEQUENCE [LARGE SCALE GENOMIC DNA]</scope>
    <source>
        <strain evidence="3 4">E</strain>
    </source>
</reference>
<comment type="similarity">
    <text evidence="1">Belongs to the tpcK family.</text>
</comment>
<dbReference type="SUPFAM" id="SSF54909">
    <property type="entry name" value="Dimeric alpha+beta barrel"/>
    <property type="match status" value="1"/>
</dbReference>
<dbReference type="Gene3D" id="3.30.70.100">
    <property type="match status" value="1"/>
</dbReference>
<feature type="domain" description="EthD" evidence="2">
    <location>
        <begin position="18"/>
        <end position="112"/>
    </location>
</feature>
<evidence type="ECO:0000313" key="3">
    <source>
        <dbReference type="EMBL" id="PMD63879.1"/>
    </source>
</evidence>
<organism evidence="3 4">
    <name type="scientific">Hyaloscypha bicolor E</name>
    <dbReference type="NCBI Taxonomy" id="1095630"/>
    <lineage>
        <taxon>Eukaryota</taxon>
        <taxon>Fungi</taxon>
        <taxon>Dikarya</taxon>
        <taxon>Ascomycota</taxon>
        <taxon>Pezizomycotina</taxon>
        <taxon>Leotiomycetes</taxon>
        <taxon>Helotiales</taxon>
        <taxon>Hyaloscyphaceae</taxon>
        <taxon>Hyaloscypha</taxon>
        <taxon>Hyaloscypha bicolor</taxon>
    </lineage>
</organism>
<dbReference type="STRING" id="1095630.A0A2J6TLI8"/>
<evidence type="ECO:0000256" key="1">
    <source>
        <dbReference type="ARBA" id="ARBA00005986"/>
    </source>
</evidence>
<dbReference type="AlphaFoldDB" id="A0A2J6TLI8"/>